<keyword evidence="5" id="KW-0408">Iron</keyword>
<dbReference type="Proteomes" id="UP001062443">
    <property type="component" value="Unassembled WGS sequence"/>
</dbReference>
<accession>A0ABQ0QL78</accession>
<name>A0ABQ0QL78_9PROT</name>
<dbReference type="Gene3D" id="3.60.130.10">
    <property type="entry name" value="Clavaminate synthase-like"/>
    <property type="match status" value="1"/>
</dbReference>
<dbReference type="SUPFAM" id="SSF51197">
    <property type="entry name" value="Clavaminate synthase-like"/>
    <property type="match status" value="1"/>
</dbReference>
<comment type="similarity">
    <text evidence="1">Belongs to the TfdA dioxygenase family.</text>
</comment>
<protein>
    <submittedName>
        <fullName evidence="7">Taurine dioxygenase</fullName>
    </submittedName>
</protein>
<comment type="caution">
    <text evidence="7">The sequence shown here is derived from an EMBL/GenBank/DDBJ whole genome shotgun (WGS) entry which is preliminary data.</text>
</comment>
<sequence>MRKSRLSPYIGLLFDDVSPSDLNSVDFLSAVKSALGTDHLAVIRAGEISSSQLVDIAEHFGRPKAFHMTRYRHPDYPEIMISSNEQRDGVAVGVARVGNFWHQDSSYIAKPPQYTLLSGVVIPETSGETLFASAVDVYRRLPDEWKERIERRRARHTVDKRHRIEEEHVGLSIAEFKALVNDKYPKVWHDLVKTVEDTGEKYLYASSDYLDAVEGFDANENAAFIALLERLIEGPDHVYVHHWQTHDLLIWNTQTALHAATPIARGLSRTVHRISIDRETT</sequence>
<evidence type="ECO:0000313" key="7">
    <source>
        <dbReference type="EMBL" id="GBR48964.1"/>
    </source>
</evidence>
<proteinExistence type="inferred from homology"/>
<keyword evidence="3 7" id="KW-0223">Dioxygenase</keyword>
<evidence type="ECO:0000313" key="8">
    <source>
        <dbReference type="Proteomes" id="UP001062443"/>
    </source>
</evidence>
<dbReference type="PANTHER" id="PTHR30468">
    <property type="entry name" value="ALPHA-KETOGLUTARATE-DEPENDENT SULFONATE DIOXYGENASE"/>
    <property type="match status" value="1"/>
</dbReference>
<dbReference type="EMBL" id="BAQB01000080">
    <property type="protein sequence ID" value="GBR48964.1"/>
    <property type="molecule type" value="Genomic_DNA"/>
</dbReference>
<evidence type="ECO:0000256" key="1">
    <source>
        <dbReference type="ARBA" id="ARBA00005896"/>
    </source>
</evidence>
<keyword evidence="2" id="KW-0479">Metal-binding</keyword>
<evidence type="ECO:0000256" key="3">
    <source>
        <dbReference type="ARBA" id="ARBA00022964"/>
    </source>
</evidence>
<evidence type="ECO:0000256" key="4">
    <source>
        <dbReference type="ARBA" id="ARBA00023002"/>
    </source>
</evidence>
<dbReference type="PANTHER" id="PTHR30468:SF1">
    <property type="entry name" value="ALPHA-KETOGLUTARATE-DEPENDENT SULFONATE DIOXYGENASE"/>
    <property type="match status" value="1"/>
</dbReference>
<gene>
    <name evidence="7" type="ORF">AA106556_1911</name>
</gene>
<feature type="domain" description="TauD/TfdA-like" evidence="6">
    <location>
        <begin position="17"/>
        <end position="274"/>
    </location>
</feature>
<dbReference type="InterPro" id="IPR051323">
    <property type="entry name" value="AtsK-like"/>
</dbReference>
<organism evidence="7 8">
    <name type="scientific">Neokomagataea tanensis NBRC 106556</name>
    <dbReference type="NCBI Taxonomy" id="1223519"/>
    <lineage>
        <taxon>Bacteria</taxon>
        <taxon>Pseudomonadati</taxon>
        <taxon>Pseudomonadota</taxon>
        <taxon>Alphaproteobacteria</taxon>
        <taxon>Acetobacterales</taxon>
        <taxon>Acetobacteraceae</taxon>
        <taxon>Neokomagataea</taxon>
    </lineage>
</organism>
<dbReference type="RefSeq" id="WP_068173378.1">
    <property type="nucleotide sequence ID" value="NZ_BAQB01000080.1"/>
</dbReference>
<dbReference type="GO" id="GO:0051213">
    <property type="term" value="F:dioxygenase activity"/>
    <property type="evidence" value="ECO:0007669"/>
    <property type="project" value="UniProtKB-KW"/>
</dbReference>
<evidence type="ECO:0000256" key="2">
    <source>
        <dbReference type="ARBA" id="ARBA00022723"/>
    </source>
</evidence>
<keyword evidence="4" id="KW-0560">Oxidoreductase</keyword>
<evidence type="ECO:0000259" key="6">
    <source>
        <dbReference type="Pfam" id="PF02668"/>
    </source>
</evidence>
<evidence type="ECO:0000256" key="5">
    <source>
        <dbReference type="ARBA" id="ARBA00023004"/>
    </source>
</evidence>
<dbReference type="InterPro" id="IPR042098">
    <property type="entry name" value="TauD-like_sf"/>
</dbReference>
<keyword evidence="8" id="KW-1185">Reference proteome</keyword>
<dbReference type="Pfam" id="PF02668">
    <property type="entry name" value="TauD"/>
    <property type="match status" value="1"/>
</dbReference>
<dbReference type="InterPro" id="IPR003819">
    <property type="entry name" value="TauD/TfdA-like"/>
</dbReference>
<reference evidence="7" key="1">
    <citation type="submission" date="2013-04" db="EMBL/GenBank/DDBJ databases">
        <title>The genome sequencing project of 58 acetic acid bacteria.</title>
        <authorList>
            <person name="Okamoto-Kainuma A."/>
            <person name="Ishikawa M."/>
            <person name="Umino S."/>
            <person name="Koizumi Y."/>
            <person name="Shiwa Y."/>
            <person name="Yoshikawa H."/>
            <person name="Matsutani M."/>
            <person name="Matsushita K."/>
        </authorList>
    </citation>
    <scope>NUCLEOTIDE SEQUENCE</scope>
    <source>
        <strain evidence="7">NBRC 106556</strain>
    </source>
</reference>